<feature type="transmembrane region" description="Helical" evidence="2">
    <location>
        <begin position="75"/>
        <end position="97"/>
    </location>
</feature>
<dbReference type="EMBL" id="VFOU01000001">
    <property type="protein sequence ID" value="TQL74303.1"/>
    <property type="molecule type" value="Genomic_DNA"/>
</dbReference>
<keyword evidence="4" id="KW-1185">Reference proteome</keyword>
<gene>
    <name evidence="3" type="ORF">FB556_0764</name>
</gene>
<sequence length="225" mass="25789">MVEPTRLGAGAGLAAGAASGTTQRKLRKMSGHPEEPRVFSQAKILVPLGLVASLVMTLVMYFPISDYVAGRSNDIFSIIIPGLITLFSYVLLLHGLFRRFGVDREKVWTKFGALFRKEVRFDQIDRFGVGFQQYKLYAGDTKVNIDYNRFDYSLVFIRLLEELQVRRFKLQNVDIDDPQWEDTAQAHRNMFASDVFENHRAFYETHPEELDKLQALIEPPTSYSN</sequence>
<keyword evidence="2" id="KW-0472">Membrane</keyword>
<dbReference type="RefSeq" id="WP_141864833.1">
    <property type="nucleotide sequence ID" value="NZ_BAABAN010000016.1"/>
</dbReference>
<evidence type="ECO:0000313" key="4">
    <source>
        <dbReference type="Proteomes" id="UP000319746"/>
    </source>
</evidence>
<organism evidence="3 4">
    <name type="scientific">Enteractinococcus coprophilus</name>
    <dbReference type="NCBI Taxonomy" id="1027633"/>
    <lineage>
        <taxon>Bacteria</taxon>
        <taxon>Bacillati</taxon>
        <taxon>Actinomycetota</taxon>
        <taxon>Actinomycetes</taxon>
        <taxon>Micrococcales</taxon>
        <taxon>Micrococcaceae</taxon>
    </lineage>
</organism>
<evidence type="ECO:0000313" key="3">
    <source>
        <dbReference type="EMBL" id="TQL74303.1"/>
    </source>
</evidence>
<evidence type="ECO:0000256" key="2">
    <source>
        <dbReference type="SAM" id="Phobius"/>
    </source>
</evidence>
<comment type="caution">
    <text evidence="3">The sequence shown here is derived from an EMBL/GenBank/DDBJ whole genome shotgun (WGS) entry which is preliminary data.</text>
</comment>
<feature type="transmembrane region" description="Helical" evidence="2">
    <location>
        <begin position="44"/>
        <end position="63"/>
    </location>
</feature>
<accession>A0A543ANZ8</accession>
<reference evidence="3 4" key="1">
    <citation type="submission" date="2019-06" db="EMBL/GenBank/DDBJ databases">
        <title>Sequencing the genomes of 1000 actinobacteria strains.</title>
        <authorList>
            <person name="Klenk H.-P."/>
        </authorList>
    </citation>
    <scope>NUCLEOTIDE SEQUENCE [LARGE SCALE GENOMIC DNA]</scope>
    <source>
        <strain evidence="3 4">DSM 24083</strain>
    </source>
</reference>
<feature type="region of interest" description="Disordered" evidence="1">
    <location>
        <begin position="1"/>
        <end position="34"/>
    </location>
</feature>
<keyword evidence="2" id="KW-1133">Transmembrane helix</keyword>
<evidence type="ECO:0000256" key="1">
    <source>
        <dbReference type="SAM" id="MobiDB-lite"/>
    </source>
</evidence>
<dbReference type="OrthoDB" id="4964348at2"/>
<name>A0A543ANZ8_9MICC</name>
<dbReference type="Proteomes" id="UP000319746">
    <property type="component" value="Unassembled WGS sequence"/>
</dbReference>
<protein>
    <submittedName>
        <fullName evidence="3">Uncharacterized protein</fullName>
    </submittedName>
</protein>
<proteinExistence type="predicted"/>
<keyword evidence="2" id="KW-0812">Transmembrane</keyword>
<dbReference type="AlphaFoldDB" id="A0A543ANZ8"/>